<gene>
    <name evidence="11" type="ORF">X777_10849</name>
</gene>
<evidence type="ECO:0000256" key="1">
    <source>
        <dbReference type="ARBA" id="ARBA00004651"/>
    </source>
</evidence>
<evidence type="ECO:0000256" key="5">
    <source>
        <dbReference type="ARBA" id="ARBA00022725"/>
    </source>
</evidence>
<dbReference type="PANTHER" id="PTHR21137:SF35">
    <property type="entry name" value="ODORANT RECEPTOR 19A-RELATED"/>
    <property type="match status" value="1"/>
</dbReference>
<feature type="transmembrane region" description="Helical" evidence="10">
    <location>
        <begin position="39"/>
        <end position="60"/>
    </location>
</feature>
<organism evidence="11 12">
    <name type="scientific">Ooceraea biroi</name>
    <name type="common">Clonal raider ant</name>
    <name type="synonym">Cerapachys biroi</name>
    <dbReference type="NCBI Taxonomy" id="2015173"/>
    <lineage>
        <taxon>Eukaryota</taxon>
        <taxon>Metazoa</taxon>
        <taxon>Ecdysozoa</taxon>
        <taxon>Arthropoda</taxon>
        <taxon>Hexapoda</taxon>
        <taxon>Insecta</taxon>
        <taxon>Pterygota</taxon>
        <taxon>Neoptera</taxon>
        <taxon>Endopterygota</taxon>
        <taxon>Hymenoptera</taxon>
        <taxon>Apocrita</taxon>
        <taxon>Aculeata</taxon>
        <taxon>Formicoidea</taxon>
        <taxon>Formicidae</taxon>
        <taxon>Dorylinae</taxon>
        <taxon>Ooceraea</taxon>
    </lineage>
</organism>
<dbReference type="OrthoDB" id="6604226at2759"/>
<evidence type="ECO:0000256" key="3">
    <source>
        <dbReference type="ARBA" id="ARBA00022606"/>
    </source>
</evidence>
<dbReference type="Pfam" id="PF02949">
    <property type="entry name" value="7tm_6"/>
    <property type="match status" value="2"/>
</dbReference>
<evidence type="ECO:0000256" key="10">
    <source>
        <dbReference type="SAM" id="Phobius"/>
    </source>
</evidence>
<name>A0A026W469_OOCBI</name>
<evidence type="ECO:0008006" key="13">
    <source>
        <dbReference type="Google" id="ProtNLM"/>
    </source>
</evidence>
<dbReference type="OMA" id="MASEYEI"/>
<feature type="transmembrane region" description="Helical" evidence="10">
    <location>
        <begin position="72"/>
        <end position="90"/>
    </location>
</feature>
<keyword evidence="2" id="KW-1003">Cell membrane</keyword>
<keyword evidence="12" id="KW-1185">Reference proteome</keyword>
<accession>A0A026W469</accession>
<dbReference type="GO" id="GO:0004984">
    <property type="term" value="F:olfactory receptor activity"/>
    <property type="evidence" value="ECO:0007669"/>
    <property type="project" value="InterPro"/>
</dbReference>
<comment type="subcellular location">
    <subcellularLocation>
        <location evidence="1">Cell membrane</location>
        <topology evidence="1">Multi-pass membrane protein</topology>
    </subcellularLocation>
</comment>
<keyword evidence="3" id="KW-0716">Sensory transduction</keyword>
<feature type="transmembrane region" description="Helical" evidence="10">
    <location>
        <begin position="304"/>
        <end position="327"/>
    </location>
</feature>
<keyword evidence="5" id="KW-0552">Olfaction</keyword>
<dbReference type="AlphaFoldDB" id="A0A026W469"/>
<dbReference type="GO" id="GO:0007165">
    <property type="term" value="P:signal transduction"/>
    <property type="evidence" value="ECO:0007669"/>
    <property type="project" value="UniProtKB-KW"/>
</dbReference>
<keyword evidence="9" id="KW-0807">Transducer</keyword>
<dbReference type="Proteomes" id="UP000053097">
    <property type="component" value="Unassembled WGS sequence"/>
</dbReference>
<keyword evidence="4 10" id="KW-0812">Transmembrane</keyword>
<evidence type="ECO:0000256" key="4">
    <source>
        <dbReference type="ARBA" id="ARBA00022692"/>
    </source>
</evidence>
<dbReference type="EMBL" id="KK107432">
    <property type="protein sequence ID" value="EZA50880.1"/>
    <property type="molecule type" value="Genomic_DNA"/>
</dbReference>
<evidence type="ECO:0000256" key="7">
    <source>
        <dbReference type="ARBA" id="ARBA00023136"/>
    </source>
</evidence>
<evidence type="ECO:0000256" key="6">
    <source>
        <dbReference type="ARBA" id="ARBA00022989"/>
    </source>
</evidence>
<keyword evidence="7 10" id="KW-0472">Membrane</keyword>
<feature type="transmembrane region" description="Helical" evidence="10">
    <location>
        <begin position="124"/>
        <end position="147"/>
    </location>
</feature>
<protein>
    <recommendedName>
        <fullName evidence="13">Odorant receptor</fullName>
    </recommendedName>
</protein>
<evidence type="ECO:0000256" key="2">
    <source>
        <dbReference type="ARBA" id="ARBA00022475"/>
    </source>
</evidence>
<dbReference type="InterPro" id="IPR004117">
    <property type="entry name" value="7tm6_olfct_rcpt"/>
</dbReference>
<evidence type="ECO:0000256" key="8">
    <source>
        <dbReference type="ARBA" id="ARBA00023170"/>
    </source>
</evidence>
<sequence>MTLLMQEWVIRHLRVYGTYYTIWPLSSEDGKFKTLFCNFLWWFYTVNMISMSFLIPNTILNQESLVDTLKTLPVSAYCLEIIFNLIYCRIRRKEIQKLLFEIEQPHKTWTPREQIIKVKFIRRFYKFCILLWIITVIDLAIFVFSSLISNEMYPINVVYPFPISNNWVYYVTYVDIVIAMQETCVVMLVDLMVTLIMWHAAFQFYLLGMQIRFVDTAEKLRASITENTEKNIVERVKFFMGSFVSITRLFICCYAAEEITDQAYDVTWQIYTSPCMYGSRIVRQNVYMLIQRCLKPVVINAGRFIPVVSIQFCGNLLYFTFSFFMGLRTLF</sequence>
<keyword evidence="8" id="KW-0675">Receptor</keyword>
<reference evidence="11 12" key="1">
    <citation type="journal article" date="2014" name="Curr. Biol.">
        <title>The genome of the clonal raider ant Cerapachys biroi.</title>
        <authorList>
            <person name="Oxley P.R."/>
            <person name="Ji L."/>
            <person name="Fetter-Pruneda I."/>
            <person name="McKenzie S.K."/>
            <person name="Li C."/>
            <person name="Hu H."/>
            <person name="Zhang G."/>
            <person name="Kronauer D.J."/>
        </authorList>
    </citation>
    <scope>NUCLEOTIDE SEQUENCE [LARGE SCALE GENOMIC DNA]</scope>
</reference>
<evidence type="ECO:0000256" key="9">
    <source>
        <dbReference type="ARBA" id="ARBA00023224"/>
    </source>
</evidence>
<dbReference type="PANTHER" id="PTHR21137">
    <property type="entry name" value="ODORANT RECEPTOR"/>
    <property type="match status" value="1"/>
</dbReference>
<proteinExistence type="predicted"/>
<evidence type="ECO:0000313" key="12">
    <source>
        <dbReference type="Proteomes" id="UP000053097"/>
    </source>
</evidence>
<keyword evidence="6 10" id="KW-1133">Transmembrane helix</keyword>
<evidence type="ECO:0000313" key="11">
    <source>
        <dbReference type="EMBL" id="EZA50880.1"/>
    </source>
</evidence>
<dbReference type="GO" id="GO:0005549">
    <property type="term" value="F:odorant binding"/>
    <property type="evidence" value="ECO:0007669"/>
    <property type="project" value="InterPro"/>
</dbReference>
<dbReference type="GO" id="GO:0005886">
    <property type="term" value="C:plasma membrane"/>
    <property type="evidence" value="ECO:0007669"/>
    <property type="project" value="UniProtKB-SubCell"/>
</dbReference>